<evidence type="ECO:0000256" key="4">
    <source>
        <dbReference type="ARBA" id="ARBA00023136"/>
    </source>
</evidence>
<name>A0A1H3FA07_9BACI</name>
<keyword evidence="4" id="KW-0472">Membrane</keyword>
<dbReference type="PANTHER" id="PTHR12704:SF2">
    <property type="entry name" value="GOLGI PHOSPHOPROTEIN 3 HOMOLOG SAURON"/>
    <property type="match status" value="1"/>
</dbReference>
<evidence type="ECO:0000313" key="6">
    <source>
        <dbReference type="Proteomes" id="UP000198647"/>
    </source>
</evidence>
<dbReference type="InterPro" id="IPR038261">
    <property type="entry name" value="GPP34-like_sf"/>
</dbReference>
<dbReference type="PANTHER" id="PTHR12704">
    <property type="entry name" value="TRANS-GOLGI PROTEIN GMX33"/>
    <property type="match status" value="1"/>
</dbReference>
<dbReference type="EMBL" id="FNOS01000003">
    <property type="protein sequence ID" value="SDX87725.1"/>
    <property type="molecule type" value="Genomic_DNA"/>
</dbReference>
<dbReference type="Proteomes" id="UP000198647">
    <property type="component" value="Unassembled WGS sequence"/>
</dbReference>
<sequence>MLTIAEELLLLALHDRKGSVTMRASSSLKFGLAGAFISELALNERVAAEGKKLTVINPAPVDDPLLNDVFQEIKNSKKDRKIRVWVEKFGNRMRKRQKTMSSRLVEKGILEESHHSFLGIFTWITYPASDNTKEEDIRMRVTEALEETDLPDERTLILLSLINACDLVKEVFPKKEARAKKKQIKAWTKRNPYGKAVNEAVDATNAAVYAAAGAAAISSGGSS</sequence>
<keyword evidence="2" id="KW-0333">Golgi apparatus</keyword>
<evidence type="ECO:0000256" key="1">
    <source>
        <dbReference type="ARBA" id="ARBA00004255"/>
    </source>
</evidence>
<dbReference type="Pfam" id="PF05719">
    <property type="entry name" value="GPP34"/>
    <property type="match status" value="1"/>
</dbReference>
<organism evidence="5 6">
    <name type="scientific">Salimicrobium album</name>
    <dbReference type="NCBI Taxonomy" id="50717"/>
    <lineage>
        <taxon>Bacteria</taxon>
        <taxon>Bacillati</taxon>
        <taxon>Bacillota</taxon>
        <taxon>Bacilli</taxon>
        <taxon>Bacillales</taxon>
        <taxon>Bacillaceae</taxon>
        <taxon>Salimicrobium</taxon>
    </lineage>
</organism>
<accession>A0A1H3FA07</accession>
<keyword evidence="6" id="KW-1185">Reference proteome</keyword>
<evidence type="ECO:0000256" key="2">
    <source>
        <dbReference type="ARBA" id="ARBA00023034"/>
    </source>
</evidence>
<dbReference type="Gene3D" id="1.10.3630.10">
    <property type="entry name" value="yeast vps74-n-term truncation variant domain like"/>
    <property type="match status" value="1"/>
</dbReference>
<reference evidence="5 6" key="1">
    <citation type="submission" date="2016-10" db="EMBL/GenBank/DDBJ databases">
        <authorList>
            <person name="Varghese N."/>
            <person name="Submissions S."/>
        </authorList>
    </citation>
    <scope>NUCLEOTIDE SEQUENCE [LARGE SCALE GENOMIC DNA]</scope>
    <source>
        <strain evidence="5 6">DSM 20748</strain>
    </source>
</reference>
<proteinExistence type="predicted"/>
<evidence type="ECO:0000313" key="5">
    <source>
        <dbReference type="EMBL" id="SDX87725.1"/>
    </source>
</evidence>
<comment type="subcellular location">
    <subcellularLocation>
        <location evidence="1">Golgi apparatus membrane</location>
        <topology evidence="1">Peripheral membrane protein</topology>
        <orientation evidence="1">Cytoplasmic side</orientation>
    </subcellularLocation>
</comment>
<keyword evidence="3" id="KW-0446">Lipid-binding</keyword>
<comment type="caution">
    <text evidence="5">The sequence shown here is derived from an EMBL/GenBank/DDBJ whole genome shotgun (WGS) entry which is preliminary data.</text>
</comment>
<dbReference type="InterPro" id="IPR008628">
    <property type="entry name" value="GPP34-like"/>
</dbReference>
<gene>
    <name evidence="5" type="ORF">SAMN04488081_1582</name>
</gene>
<dbReference type="RefSeq" id="WP_093106912.1">
    <property type="nucleotide sequence ID" value="NZ_FNOS01000003.1"/>
</dbReference>
<protein>
    <submittedName>
        <fullName evidence="5">Golgi phosphoprotein 3 (GPP34)</fullName>
    </submittedName>
</protein>
<evidence type="ECO:0000256" key="3">
    <source>
        <dbReference type="ARBA" id="ARBA00023121"/>
    </source>
</evidence>